<evidence type="ECO:0000313" key="3">
    <source>
        <dbReference type="Proteomes" id="UP000058925"/>
    </source>
</evidence>
<name>A0A654LXL1_9ARCH</name>
<evidence type="ECO:0000313" key="2">
    <source>
        <dbReference type="EMBL" id="ALI34981.1"/>
    </source>
</evidence>
<dbReference type="Pfam" id="PF01391">
    <property type="entry name" value="Collagen"/>
    <property type="match status" value="1"/>
</dbReference>
<evidence type="ECO:0000256" key="1">
    <source>
        <dbReference type="SAM" id="MobiDB-lite"/>
    </source>
</evidence>
<feature type="compositionally biased region" description="Low complexity" evidence="1">
    <location>
        <begin position="88"/>
        <end position="120"/>
    </location>
</feature>
<dbReference type="EMBL" id="CP012850">
    <property type="protein sequence ID" value="ALI34981.1"/>
    <property type="molecule type" value="Genomic_DNA"/>
</dbReference>
<organism evidence="2 3">
    <name type="scientific">Candidatus Nitrosocosmicus oleophilus</name>
    <dbReference type="NCBI Taxonomy" id="1353260"/>
    <lineage>
        <taxon>Archaea</taxon>
        <taxon>Nitrososphaerota</taxon>
        <taxon>Nitrososphaeria</taxon>
        <taxon>Nitrososphaerales</taxon>
        <taxon>Nitrososphaeraceae</taxon>
        <taxon>Candidatus Nitrosocosmicus</taxon>
    </lineage>
</organism>
<dbReference type="RefSeq" id="WP_196817544.1">
    <property type="nucleotide sequence ID" value="NZ_CP012850.1"/>
</dbReference>
<reference evidence="3" key="1">
    <citation type="submission" date="2015-10" db="EMBL/GenBank/DDBJ databases">
        <title>Niche specialization of a soil ammonia-oxidizing archaeon, Candidatus Nitrosocosmicus oleophilus.</title>
        <authorList>
            <person name="Jung M.-Y."/>
            <person name="Rhee S.-K."/>
        </authorList>
    </citation>
    <scope>NUCLEOTIDE SEQUENCE [LARGE SCALE GENOMIC DNA]</scope>
    <source>
        <strain evidence="3">MY3</strain>
    </source>
</reference>
<dbReference type="KEGG" id="taa:NMY3_00772"/>
<sequence>MNIKKKSIILTFLGIQLLSGILLFTNPLSANAQLDFLNLGEQVSPNDNQTSFSSLFSTPENTGSQNTSSNQDDILIPSMSFHDGQDGQDGLSGQDGQDGLSGQDGQDGLSGQDGQDGLSGPERTVIP</sequence>
<dbReference type="GeneID" id="60420912"/>
<protein>
    <submittedName>
        <fullName evidence="2">Collagen triple helix repeat (20 copies)</fullName>
    </submittedName>
</protein>
<dbReference type="InterPro" id="IPR008160">
    <property type="entry name" value="Collagen"/>
</dbReference>
<keyword evidence="2" id="KW-0176">Collagen</keyword>
<dbReference type="Proteomes" id="UP000058925">
    <property type="component" value="Chromosome"/>
</dbReference>
<feature type="region of interest" description="Disordered" evidence="1">
    <location>
        <begin position="41"/>
        <end position="127"/>
    </location>
</feature>
<feature type="compositionally biased region" description="Polar residues" evidence="1">
    <location>
        <begin position="41"/>
        <end position="72"/>
    </location>
</feature>
<keyword evidence="3" id="KW-1185">Reference proteome</keyword>
<proteinExistence type="predicted"/>
<accession>A0A654LXL1</accession>
<gene>
    <name evidence="2" type="ORF">NMY3_00772</name>
</gene>
<dbReference type="AlphaFoldDB" id="A0A654LXL1"/>